<accession>A0ABR8FY76</accession>
<reference evidence="1 2" key="1">
    <citation type="journal article" date="2020" name="ISME J.">
        <title>Comparative genomics reveals insights into cyanobacterial evolution and habitat adaptation.</title>
        <authorList>
            <person name="Chen M.Y."/>
            <person name="Teng W.K."/>
            <person name="Zhao L."/>
            <person name="Hu C.X."/>
            <person name="Zhou Y.K."/>
            <person name="Han B.P."/>
            <person name="Song L.R."/>
            <person name="Shu W.S."/>
        </authorList>
    </citation>
    <scope>NUCLEOTIDE SEQUENCE [LARGE SCALE GENOMIC DNA]</scope>
    <source>
        <strain evidence="1 2">FACHB-130</strain>
    </source>
</reference>
<evidence type="ECO:0000313" key="1">
    <source>
        <dbReference type="EMBL" id="MBD2595094.1"/>
    </source>
</evidence>
<sequence length="139" mass="16169">MTMLELKNHQVWQDLTEILENLDTNFLVQEHLNQSDYQVCGYWDEQDEYYETITLPRTLEAKLVSSSIGFTHTERFLQLKFSLIIDATAHPKIASNKAQKLGELVLIYNENLEFVDENWLLNVDSPMLIKSSIAVLNHL</sequence>
<protein>
    <submittedName>
        <fullName evidence="1">Uncharacterized protein</fullName>
    </submittedName>
</protein>
<dbReference type="EMBL" id="JACJTB010000012">
    <property type="protein sequence ID" value="MBD2595094.1"/>
    <property type="molecule type" value="Genomic_DNA"/>
</dbReference>
<keyword evidence="2" id="KW-1185">Reference proteome</keyword>
<name>A0ABR8FY76_9NOSO</name>
<proteinExistence type="predicted"/>
<dbReference type="RefSeq" id="WP_190967917.1">
    <property type="nucleotide sequence ID" value="NZ_JACJTB010000012.1"/>
</dbReference>
<dbReference type="Proteomes" id="UP000603457">
    <property type="component" value="Unassembled WGS sequence"/>
</dbReference>
<gene>
    <name evidence="1" type="ORF">H6G74_12230</name>
</gene>
<organism evidence="1 2">
    <name type="scientific">Nostoc spongiaeforme FACHB-130</name>
    <dbReference type="NCBI Taxonomy" id="1357510"/>
    <lineage>
        <taxon>Bacteria</taxon>
        <taxon>Bacillati</taxon>
        <taxon>Cyanobacteriota</taxon>
        <taxon>Cyanophyceae</taxon>
        <taxon>Nostocales</taxon>
        <taxon>Nostocaceae</taxon>
        <taxon>Nostoc</taxon>
    </lineage>
</organism>
<evidence type="ECO:0000313" key="2">
    <source>
        <dbReference type="Proteomes" id="UP000603457"/>
    </source>
</evidence>
<comment type="caution">
    <text evidence="1">The sequence shown here is derived from an EMBL/GenBank/DDBJ whole genome shotgun (WGS) entry which is preliminary data.</text>
</comment>